<name>A0A2V3V3D0_9SPHN</name>
<reference evidence="1 2" key="1">
    <citation type="submission" date="2018-05" db="EMBL/GenBank/DDBJ databases">
        <title>Genomic Encyclopedia of Type Strains, Phase IV (KMG-IV): sequencing the most valuable type-strain genomes for metagenomic binning, comparative biology and taxonomic classification.</title>
        <authorList>
            <person name="Goeker M."/>
        </authorList>
    </citation>
    <scope>NUCLEOTIDE SEQUENCE [LARGE SCALE GENOMIC DNA]</scope>
    <source>
        <strain evidence="1 2">DSM 3183</strain>
    </source>
</reference>
<evidence type="ECO:0000313" key="1">
    <source>
        <dbReference type="EMBL" id="PXW76000.1"/>
    </source>
</evidence>
<sequence length="97" mass="10913">MRQRGYRTRGFLLVSALGWSVSACGDKPSVEHLPPPPMALQADQVDPRPALPAGAESSEAIYEAWVSDVMDWGERRDLQARRWCEWVNTWLADKVAC</sequence>
<dbReference type="Proteomes" id="UP000248014">
    <property type="component" value="Unassembled WGS sequence"/>
</dbReference>
<keyword evidence="2" id="KW-1185">Reference proteome</keyword>
<dbReference type="AlphaFoldDB" id="A0A2V3V3D0"/>
<comment type="caution">
    <text evidence="1">The sequence shown here is derived from an EMBL/GenBank/DDBJ whole genome shotgun (WGS) entry which is preliminary data.</text>
</comment>
<dbReference type="EMBL" id="QJJM01000006">
    <property type="protein sequence ID" value="PXW76000.1"/>
    <property type="molecule type" value="Genomic_DNA"/>
</dbReference>
<protein>
    <submittedName>
        <fullName evidence="1">Uncharacterized protein</fullName>
    </submittedName>
</protein>
<gene>
    <name evidence="1" type="ORF">C7451_106164</name>
</gene>
<dbReference type="PROSITE" id="PS51257">
    <property type="entry name" value="PROKAR_LIPOPROTEIN"/>
    <property type="match status" value="1"/>
</dbReference>
<accession>A0A2V3V3D0</accession>
<evidence type="ECO:0000313" key="2">
    <source>
        <dbReference type="Proteomes" id="UP000248014"/>
    </source>
</evidence>
<organism evidence="1 2">
    <name type="scientific">Blastomonas natatoria</name>
    <dbReference type="NCBI Taxonomy" id="34015"/>
    <lineage>
        <taxon>Bacteria</taxon>
        <taxon>Pseudomonadati</taxon>
        <taxon>Pseudomonadota</taxon>
        <taxon>Alphaproteobacteria</taxon>
        <taxon>Sphingomonadales</taxon>
        <taxon>Sphingomonadaceae</taxon>
        <taxon>Blastomonas</taxon>
    </lineage>
</organism>
<proteinExistence type="predicted"/>